<dbReference type="InterPro" id="IPR006070">
    <property type="entry name" value="Sua5-like_dom"/>
</dbReference>
<evidence type="ECO:0000313" key="13">
    <source>
        <dbReference type="Proteomes" id="UP000766595"/>
    </source>
</evidence>
<dbReference type="EC" id="6.2.-.-" evidence="8"/>
<dbReference type="NCBIfam" id="TIGR00143">
    <property type="entry name" value="hypF"/>
    <property type="match status" value="1"/>
</dbReference>
<feature type="active site" evidence="9">
    <location>
        <position position="30"/>
    </location>
</feature>
<comment type="caution">
    <text evidence="12">The sequence shown here is derived from an EMBL/GenBank/DDBJ whole genome shotgun (WGS) entry which is preliminary data.</text>
</comment>
<dbReference type="Gene3D" id="3.30.420.40">
    <property type="match status" value="1"/>
</dbReference>
<evidence type="ECO:0000256" key="9">
    <source>
        <dbReference type="PROSITE-ProRule" id="PRU00520"/>
    </source>
</evidence>
<organism evidence="12 13">
    <name type="scientific">Prosthecodimorpha staleyi</name>
    <dbReference type="NCBI Taxonomy" id="2840188"/>
    <lineage>
        <taxon>Bacteria</taxon>
        <taxon>Pseudomonadati</taxon>
        <taxon>Pseudomonadota</taxon>
        <taxon>Alphaproteobacteria</taxon>
        <taxon>Hyphomicrobiales</taxon>
        <taxon>Ancalomicrobiaceae</taxon>
        <taxon>Prosthecodimorpha</taxon>
    </lineage>
</organism>
<proteinExistence type="inferred from homology"/>
<evidence type="ECO:0000256" key="2">
    <source>
        <dbReference type="ARBA" id="ARBA00008097"/>
    </source>
</evidence>
<evidence type="ECO:0000256" key="6">
    <source>
        <dbReference type="ARBA" id="ARBA00022833"/>
    </source>
</evidence>
<comment type="catalytic activity">
    <reaction evidence="7 8">
        <text>C-terminal L-cysteinyl-[HypE protein] + carbamoyl phosphate + ATP + H2O = C-terminal S-carboxamide-L-cysteinyl-[HypE protein] + AMP + phosphate + diphosphate + H(+)</text>
        <dbReference type="Rhea" id="RHEA:55636"/>
        <dbReference type="Rhea" id="RHEA-COMP:14247"/>
        <dbReference type="Rhea" id="RHEA-COMP:14392"/>
        <dbReference type="ChEBI" id="CHEBI:15377"/>
        <dbReference type="ChEBI" id="CHEBI:15378"/>
        <dbReference type="ChEBI" id="CHEBI:30616"/>
        <dbReference type="ChEBI" id="CHEBI:33019"/>
        <dbReference type="ChEBI" id="CHEBI:43474"/>
        <dbReference type="ChEBI" id="CHEBI:58228"/>
        <dbReference type="ChEBI" id="CHEBI:76913"/>
        <dbReference type="ChEBI" id="CHEBI:139126"/>
        <dbReference type="ChEBI" id="CHEBI:456215"/>
    </reaction>
</comment>
<feature type="active site" evidence="9">
    <location>
        <position position="48"/>
    </location>
</feature>
<keyword evidence="13" id="KW-1185">Reference proteome</keyword>
<dbReference type="EMBL" id="JAHHZF010000013">
    <property type="protein sequence ID" value="MBT9292329.1"/>
    <property type="molecule type" value="Genomic_DNA"/>
</dbReference>
<dbReference type="GO" id="GO:0016874">
    <property type="term" value="F:ligase activity"/>
    <property type="evidence" value="ECO:0007669"/>
    <property type="project" value="UniProtKB-UniRule"/>
</dbReference>
<evidence type="ECO:0000256" key="4">
    <source>
        <dbReference type="ARBA" id="ARBA00022723"/>
    </source>
</evidence>
<evidence type="ECO:0000259" key="10">
    <source>
        <dbReference type="PROSITE" id="PS51160"/>
    </source>
</evidence>
<dbReference type="InterPro" id="IPR051060">
    <property type="entry name" value="Carbamoyltrans_HypF-like"/>
</dbReference>
<dbReference type="PROSITE" id="PS51160">
    <property type="entry name" value="ACYLPHOSPHATASE_3"/>
    <property type="match status" value="1"/>
</dbReference>
<dbReference type="GO" id="GO:0016743">
    <property type="term" value="F:carboxyl- or carbamoyltransferase activity"/>
    <property type="evidence" value="ECO:0007669"/>
    <property type="project" value="UniProtKB-UniRule"/>
</dbReference>
<feature type="domain" description="YrdC-like" evidence="11">
    <location>
        <begin position="196"/>
        <end position="398"/>
    </location>
</feature>
<comment type="catalytic activity">
    <reaction evidence="9">
        <text>an acyl phosphate + H2O = a carboxylate + phosphate + H(+)</text>
        <dbReference type="Rhea" id="RHEA:14965"/>
        <dbReference type="ChEBI" id="CHEBI:15377"/>
        <dbReference type="ChEBI" id="CHEBI:15378"/>
        <dbReference type="ChEBI" id="CHEBI:29067"/>
        <dbReference type="ChEBI" id="CHEBI:43474"/>
        <dbReference type="ChEBI" id="CHEBI:59918"/>
        <dbReference type="EC" id="3.6.1.7"/>
    </reaction>
</comment>
<keyword evidence="5" id="KW-0863">Zinc-finger</keyword>
<keyword evidence="4" id="KW-0479">Metal-binding</keyword>
<keyword evidence="9" id="KW-0378">Hydrolase</keyword>
<dbReference type="Gene3D" id="3.30.420.360">
    <property type="match status" value="1"/>
</dbReference>
<dbReference type="PIRSF" id="PIRSF006256">
    <property type="entry name" value="CMPcnvr_hdrg_mat"/>
    <property type="match status" value="1"/>
</dbReference>
<dbReference type="GO" id="GO:0051604">
    <property type="term" value="P:protein maturation"/>
    <property type="evidence" value="ECO:0007669"/>
    <property type="project" value="TreeGrafter"/>
</dbReference>
<comment type="pathway">
    <text evidence="1 8">Protein modification; [NiFe] hydrogenase maturation.</text>
</comment>
<comment type="similarity">
    <text evidence="2 8">Belongs to the carbamoyltransferase HypF family.</text>
</comment>
<evidence type="ECO:0000256" key="8">
    <source>
        <dbReference type="PIRNR" id="PIRNR006256"/>
    </source>
</evidence>
<evidence type="ECO:0000256" key="5">
    <source>
        <dbReference type="ARBA" id="ARBA00022771"/>
    </source>
</evidence>
<dbReference type="Pfam" id="PF22521">
    <property type="entry name" value="HypF_C_2"/>
    <property type="match status" value="1"/>
</dbReference>
<accession>A0A947D936</accession>
<dbReference type="InterPro" id="IPR011125">
    <property type="entry name" value="Znf_HypF"/>
</dbReference>
<dbReference type="Gene3D" id="3.90.870.50">
    <property type="match status" value="1"/>
</dbReference>
<dbReference type="GO" id="GO:0003998">
    <property type="term" value="F:acylphosphatase activity"/>
    <property type="evidence" value="ECO:0007669"/>
    <property type="project" value="UniProtKB-EC"/>
</dbReference>
<dbReference type="InterPro" id="IPR055128">
    <property type="entry name" value="HypF_C_2"/>
</dbReference>
<evidence type="ECO:0000256" key="1">
    <source>
        <dbReference type="ARBA" id="ARBA00004711"/>
    </source>
</evidence>
<dbReference type="RefSeq" id="WP_261970845.1">
    <property type="nucleotide sequence ID" value="NZ_JAHHZF010000013.1"/>
</dbReference>
<dbReference type="GO" id="GO:0003725">
    <property type="term" value="F:double-stranded RNA binding"/>
    <property type="evidence" value="ECO:0007669"/>
    <property type="project" value="InterPro"/>
</dbReference>
<dbReference type="AlphaFoldDB" id="A0A947D936"/>
<keyword evidence="3 12" id="KW-0436">Ligase</keyword>
<evidence type="ECO:0000259" key="11">
    <source>
        <dbReference type="PROSITE" id="PS51163"/>
    </source>
</evidence>
<dbReference type="PANTHER" id="PTHR42959">
    <property type="entry name" value="CARBAMOYLTRANSFERASE"/>
    <property type="match status" value="1"/>
</dbReference>
<dbReference type="SUPFAM" id="SSF54975">
    <property type="entry name" value="Acylphosphatase/BLUF domain-like"/>
    <property type="match status" value="1"/>
</dbReference>
<dbReference type="InterPro" id="IPR001792">
    <property type="entry name" value="Acylphosphatase-like_dom"/>
</dbReference>
<evidence type="ECO:0000256" key="3">
    <source>
        <dbReference type="ARBA" id="ARBA00022598"/>
    </source>
</evidence>
<dbReference type="Proteomes" id="UP000766595">
    <property type="component" value="Unassembled WGS sequence"/>
</dbReference>
<dbReference type="InterPro" id="IPR017968">
    <property type="entry name" value="Acylphosphatase_CS"/>
</dbReference>
<dbReference type="Pfam" id="PF17788">
    <property type="entry name" value="HypF_C"/>
    <property type="match status" value="1"/>
</dbReference>
<reference evidence="12 13" key="1">
    <citation type="submission" date="2021-06" db="EMBL/GenBank/DDBJ databases">
        <authorList>
            <person name="Grouzdev D.S."/>
            <person name="Koziaeva V."/>
        </authorList>
    </citation>
    <scope>NUCLEOTIDE SEQUENCE [LARGE SCALE GENOMIC DNA]</scope>
    <source>
        <strain evidence="12 13">22</strain>
    </source>
</reference>
<dbReference type="Pfam" id="PF00708">
    <property type="entry name" value="Acylphosphatase"/>
    <property type="match status" value="1"/>
</dbReference>
<feature type="domain" description="Acylphosphatase-like" evidence="10">
    <location>
        <begin position="15"/>
        <end position="99"/>
    </location>
</feature>
<evidence type="ECO:0000313" key="12">
    <source>
        <dbReference type="EMBL" id="MBT9292329.1"/>
    </source>
</evidence>
<evidence type="ECO:0000256" key="7">
    <source>
        <dbReference type="ARBA" id="ARBA00048220"/>
    </source>
</evidence>
<gene>
    <name evidence="12" type="primary">hypF</name>
    <name evidence="12" type="ORF">KL771_22900</name>
</gene>
<dbReference type="SUPFAM" id="SSF55821">
    <property type="entry name" value="YrdC/RibB"/>
    <property type="match status" value="1"/>
</dbReference>
<dbReference type="Pfam" id="PF01300">
    <property type="entry name" value="Sua5_yciO_yrdC"/>
    <property type="match status" value="1"/>
</dbReference>
<sequence length="759" mass="78843">MTIAPVSPAAPMAERVRVRLSGAVQGVGMRPFVHRLAADCGLAGFVLNGPDGVTIEVEGAGIATFLARLQAERPPLARIEGLAIEPIPAERAAGFAILASRGGPTATRIVPDAATCPACLDELFDPASRFNRYPFVNCTHCGPRWTISRRLPYDRAETSMAGFPLCAACAADYADPSNRRFHAEPVACPACGPRLTHPVAEIATALRAGKIVALKGIGGFHLVCDATDEAAVATLRRRKGRDAKPFAVMVANAASVGLVAEPTEAEADLAATPGRPIVLMQARPGLLAPSVAPRLGRVGVVLAYAPLHHLLFAELAGGPAGHAVAGHDWRAANPSMLVATSANPGGEPLVVDDDDAEARLAGIADLIVGHDRPIVTRADDSVMQVVAGRPAFLRRARGFVPDPIPLTEDGPDILAVGGHLKATVTVTRGREAFVSQHIGDLDGAETLRFWHETVAHLLAVTGVRPAAVAADLHPDYRSTLAAEAMGLPMLRVQHHAAHVAAVAAEHGIAGPVLGLALDGHGLGADGGAWGGELIRLDGAGWRRLGSLDPLPLPGGDRAAREPWRMGVAALHRLGRSAEVGRLFATEPLAGPLAARLAAGHERIATSSLGRLFDAAAALLGLAGRQAYEGQAAMEMEALVATPRALDRGYRIEGTRICFAPLLAALADLRADPVRGAELFHGTLIEGLAAWTLRAAADQGLDRVALGGGCLMNRVLAEGLDAALRAGGVAPLLPIKLPPNDGGLSFGQAVLARRMISREG</sequence>
<comment type="function">
    <text evidence="8">Involved in the maturation of [NiFe] hydrogenases. Along with HypE, it catalyzes the synthesis of the CN ligands of the active site iron of [NiFe]-hydrogenases. HypF functions as a carbamoyl transferase using carbamoylphosphate as a substrate and transferring the carboxamido moiety in an ATP-dependent reaction to the thiolate of the C-terminal cysteine of HypE yielding a protein-S-carboxamide.</text>
</comment>
<dbReference type="InterPro" id="IPR036046">
    <property type="entry name" value="Acylphosphatase-like_dom_sf"/>
</dbReference>
<dbReference type="InterPro" id="IPR017945">
    <property type="entry name" value="DHBP_synth_RibB-like_a/b_dom"/>
</dbReference>
<dbReference type="PROSITE" id="PS51163">
    <property type="entry name" value="YRDC"/>
    <property type="match status" value="1"/>
</dbReference>
<dbReference type="PROSITE" id="PS00150">
    <property type="entry name" value="ACYLPHOSPHATASE_1"/>
    <property type="match status" value="1"/>
</dbReference>
<dbReference type="Pfam" id="PF07503">
    <property type="entry name" value="zf-HYPF"/>
    <property type="match status" value="2"/>
</dbReference>
<dbReference type="PANTHER" id="PTHR42959:SF1">
    <property type="entry name" value="CARBAMOYLTRANSFERASE HYPF"/>
    <property type="match status" value="1"/>
</dbReference>
<dbReference type="InterPro" id="IPR041440">
    <property type="entry name" value="HypF_C"/>
</dbReference>
<dbReference type="GO" id="GO:0008270">
    <property type="term" value="F:zinc ion binding"/>
    <property type="evidence" value="ECO:0007669"/>
    <property type="project" value="UniProtKB-KW"/>
</dbReference>
<name>A0A947D936_9HYPH</name>
<dbReference type="Gene3D" id="3.30.110.120">
    <property type="match status" value="1"/>
</dbReference>
<dbReference type="InterPro" id="IPR004421">
    <property type="entry name" value="Carbamoyltransferase_HypF"/>
</dbReference>
<keyword evidence="6" id="KW-0862">Zinc</keyword>
<protein>
    <recommendedName>
        <fullName evidence="8">Carbamoyltransferase HypF</fullName>
        <ecNumber evidence="8">6.2.-.-</ecNumber>
    </recommendedName>
</protein>